<keyword evidence="2" id="KW-1185">Reference proteome</keyword>
<name>A0A7U4JAC2_9SPHN</name>
<evidence type="ECO:0000313" key="1">
    <source>
        <dbReference type="EMBL" id="AJP73146.1"/>
    </source>
</evidence>
<dbReference type="OrthoDB" id="200334at2"/>
<reference evidence="1 2" key="2">
    <citation type="submission" date="2015-02" db="EMBL/GenBank/DDBJ databases">
        <title>The complete genome of Sphingomonas hengshuiensis sp. WHSC-8 isolated from soil of Hengshui Lake.</title>
        <authorList>
            <person name="Wei S."/>
            <person name="Guo J."/>
            <person name="Su C."/>
            <person name="Wu R."/>
            <person name="Zhang Z."/>
            <person name="Liang K."/>
            <person name="Li H."/>
            <person name="Wang T."/>
            <person name="Liu H."/>
            <person name="Zhang C."/>
            <person name="Li Z."/>
            <person name="Wang Q."/>
            <person name="Meng J."/>
        </authorList>
    </citation>
    <scope>NUCLEOTIDE SEQUENCE [LARGE SCALE GENOMIC DNA]</scope>
    <source>
        <strain evidence="1 2">WHSC-8</strain>
    </source>
</reference>
<protein>
    <recommendedName>
        <fullName evidence="3">ASCH domain-containing protein</fullName>
    </recommendedName>
</protein>
<accession>A0A7U4JAC2</accession>
<gene>
    <name evidence="1" type="ORF">TS85_17125</name>
</gene>
<dbReference type="EMBL" id="CP010836">
    <property type="protein sequence ID" value="AJP73146.1"/>
    <property type="molecule type" value="Genomic_DNA"/>
</dbReference>
<proteinExistence type="predicted"/>
<organism evidence="1 2">
    <name type="scientific">Sphingomonas hengshuiensis</name>
    <dbReference type="NCBI Taxonomy" id="1609977"/>
    <lineage>
        <taxon>Bacteria</taxon>
        <taxon>Pseudomonadati</taxon>
        <taxon>Pseudomonadota</taxon>
        <taxon>Alphaproteobacteria</taxon>
        <taxon>Sphingomonadales</taxon>
        <taxon>Sphingomonadaceae</taxon>
        <taxon>Sphingomonas</taxon>
    </lineage>
</organism>
<evidence type="ECO:0000313" key="2">
    <source>
        <dbReference type="Proteomes" id="UP000032300"/>
    </source>
</evidence>
<dbReference type="RefSeq" id="WP_044333844.1">
    <property type="nucleotide sequence ID" value="NZ_CP010836.1"/>
</dbReference>
<sequence>MVAYSFAPMFAEAVASLAKRQTVRAFRKRHARPGEALQLYTSMRTRSCRKLLAVDPVCVDLRHILIAHGALQPLFISIEGRDLDRDEIEAFAIADGFGGGAEPDGLAADRMADFWLRHHGAESFGGVVIRWEPRA</sequence>
<evidence type="ECO:0008006" key="3">
    <source>
        <dbReference type="Google" id="ProtNLM"/>
    </source>
</evidence>
<dbReference type="KEGG" id="sphi:TS85_17125"/>
<dbReference type="Proteomes" id="UP000032300">
    <property type="component" value="Chromosome"/>
</dbReference>
<reference evidence="1 2" key="1">
    <citation type="journal article" date="2015" name="Int. J. Syst. Evol. Microbiol.">
        <title>Sphingomonas hengshuiensis sp. nov., isolated from lake wetland.</title>
        <authorList>
            <person name="Wei S."/>
            <person name="Wang T."/>
            <person name="Liu H."/>
            <person name="Zhang C."/>
            <person name="Guo J."/>
            <person name="Wang Q."/>
            <person name="Liang K."/>
            <person name="Zhang Z."/>
        </authorList>
    </citation>
    <scope>NUCLEOTIDE SEQUENCE [LARGE SCALE GENOMIC DNA]</scope>
    <source>
        <strain evidence="1 2">WHSC-8</strain>
    </source>
</reference>
<dbReference type="AlphaFoldDB" id="A0A7U4JAC2"/>